<gene>
    <name evidence="1" type="ORF">E2C01_065878</name>
</gene>
<comment type="caution">
    <text evidence="1">The sequence shown here is derived from an EMBL/GenBank/DDBJ whole genome shotgun (WGS) entry which is preliminary data.</text>
</comment>
<evidence type="ECO:0000313" key="2">
    <source>
        <dbReference type="Proteomes" id="UP000324222"/>
    </source>
</evidence>
<keyword evidence="2" id="KW-1185">Reference proteome</keyword>
<organism evidence="1 2">
    <name type="scientific">Portunus trituberculatus</name>
    <name type="common">Swimming crab</name>
    <name type="synonym">Neptunus trituberculatus</name>
    <dbReference type="NCBI Taxonomy" id="210409"/>
    <lineage>
        <taxon>Eukaryota</taxon>
        <taxon>Metazoa</taxon>
        <taxon>Ecdysozoa</taxon>
        <taxon>Arthropoda</taxon>
        <taxon>Crustacea</taxon>
        <taxon>Multicrustacea</taxon>
        <taxon>Malacostraca</taxon>
        <taxon>Eumalacostraca</taxon>
        <taxon>Eucarida</taxon>
        <taxon>Decapoda</taxon>
        <taxon>Pleocyemata</taxon>
        <taxon>Brachyura</taxon>
        <taxon>Eubrachyura</taxon>
        <taxon>Portunoidea</taxon>
        <taxon>Portunidae</taxon>
        <taxon>Portuninae</taxon>
        <taxon>Portunus</taxon>
    </lineage>
</organism>
<accession>A0A5B7HNS1</accession>
<name>A0A5B7HNS1_PORTR</name>
<dbReference type="AlphaFoldDB" id="A0A5B7HNS1"/>
<protein>
    <submittedName>
        <fullName evidence="1">Uncharacterized protein</fullName>
    </submittedName>
</protein>
<proteinExistence type="predicted"/>
<reference evidence="1 2" key="1">
    <citation type="submission" date="2019-05" db="EMBL/GenBank/DDBJ databases">
        <title>Another draft genome of Portunus trituberculatus and its Hox gene families provides insights of decapod evolution.</title>
        <authorList>
            <person name="Jeong J.-H."/>
            <person name="Song I."/>
            <person name="Kim S."/>
            <person name="Choi T."/>
            <person name="Kim D."/>
            <person name="Ryu S."/>
            <person name="Kim W."/>
        </authorList>
    </citation>
    <scope>NUCLEOTIDE SEQUENCE [LARGE SCALE GENOMIC DNA]</scope>
    <source>
        <tissue evidence="1">Muscle</tissue>
    </source>
</reference>
<sequence>MTFHIHQRKKTATSFLLKPKYPTPSPSPLSLIFLPSHTALRKGGQPIVKYHQGNCTRSSKVEVRLANV</sequence>
<dbReference type="EMBL" id="VSRR010033169">
    <property type="protein sequence ID" value="MPC71596.1"/>
    <property type="molecule type" value="Genomic_DNA"/>
</dbReference>
<evidence type="ECO:0000313" key="1">
    <source>
        <dbReference type="EMBL" id="MPC71596.1"/>
    </source>
</evidence>
<dbReference type="Proteomes" id="UP000324222">
    <property type="component" value="Unassembled WGS sequence"/>
</dbReference>